<dbReference type="PANTHER" id="PTHR43133:SF8">
    <property type="entry name" value="RNA POLYMERASE SIGMA FACTOR HI_1459-RELATED"/>
    <property type="match status" value="1"/>
</dbReference>
<keyword evidence="2" id="KW-0805">Transcription regulation</keyword>
<feature type="domain" description="RNA polymerase sigma-70 region 2" evidence="6">
    <location>
        <begin position="48"/>
        <end position="116"/>
    </location>
</feature>
<evidence type="ECO:0000259" key="6">
    <source>
        <dbReference type="Pfam" id="PF04542"/>
    </source>
</evidence>
<accession>A0A7W9GBQ6</accession>
<dbReference type="SUPFAM" id="SSF88946">
    <property type="entry name" value="Sigma2 domain of RNA polymerase sigma factors"/>
    <property type="match status" value="1"/>
</dbReference>
<dbReference type="GO" id="GO:0006352">
    <property type="term" value="P:DNA-templated transcription initiation"/>
    <property type="evidence" value="ECO:0007669"/>
    <property type="project" value="InterPro"/>
</dbReference>
<dbReference type="InterPro" id="IPR036388">
    <property type="entry name" value="WH-like_DNA-bd_sf"/>
</dbReference>
<evidence type="ECO:0000256" key="4">
    <source>
        <dbReference type="ARBA" id="ARBA00023125"/>
    </source>
</evidence>
<dbReference type="Pfam" id="PF08281">
    <property type="entry name" value="Sigma70_r4_2"/>
    <property type="match status" value="1"/>
</dbReference>
<dbReference type="InterPro" id="IPR013324">
    <property type="entry name" value="RNA_pol_sigma_r3/r4-like"/>
</dbReference>
<proteinExistence type="inferred from homology"/>
<evidence type="ECO:0000313" key="9">
    <source>
        <dbReference type="Proteomes" id="UP000579153"/>
    </source>
</evidence>
<dbReference type="Gene3D" id="1.10.10.10">
    <property type="entry name" value="Winged helix-like DNA-binding domain superfamily/Winged helix DNA-binding domain"/>
    <property type="match status" value="1"/>
</dbReference>
<dbReference type="InterPro" id="IPR014284">
    <property type="entry name" value="RNA_pol_sigma-70_dom"/>
</dbReference>
<dbReference type="InterPro" id="IPR039425">
    <property type="entry name" value="RNA_pol_sigma-70-like"/>
</dbReference>
<dbReference type="AlphaFoldDB" id="A0A7W9GBQ6"/>
<dbReference type="InterPro" id="IPR007627">
    <property type="entry name" value="RNA_pol_sigma70_r2"/>
</dbReference>
<sequence>MHPTPIEPAFENGGRVSVLRDAGHPPREIDDAHVIQQSLRLPDRFSVLYDRYFMEIHRYVGGRLGTQTADDLTAEVFLAAFRGRAGFDGRRGVVRGWLYGIATNIIAQHRKSESRRLEILQRTPQQDAVEAGHEDLVAHRMSAVDLRGHLAAALNAISDADRDVLLLVAIAELSYEEVAQALGIPAGTVGSRLNRARKKLRAALGGAHPMLGDSDG</sequence>
<dbReference type="Pfam" id="PF04542">
    <property type="entry name" value="Sigma70_r2"/>
    <property type="match status" value="1"/>
</dbReference>
<name>A0A7W9GBQ6_9ACTN</name>
<dbReference type="GO" id="GO:0003677">
    <property type="term" value="F:DNA binding"/>
    <property type="evidence" value="ECO:0007669"/>
    <property type="project" value="UniProtKB-KW"/>
</dbReference>
<dbReference type="GO" id="GO:0016987">
    <property type="term" value="F:sigma factor activity"/>
    <property type="evidence" value="ECO:0007669"/>
    <property type="project" value="UniProtKB-KW"/>
</dbReference>
<evidence type="ECO:0000256" key="3">
    <source>
        <dbReference type="ARBA" id="ARBA00023082"/>
    </source>
</evidence>
<evidence type="ECO:0000256" key="2">
    <source>
        <dbReference type="ARBA" id="ARBA00023015"/>
    </source>
</evidence>
<dbReference type="NCBIfam" id="TIGR02937">
    <property type="entry name" value="sigma70-ECF"/>
    <property type="match status" value="1"/>
</dbReference>
<dbReference type="EMBL" id="JACHMB010000001">
    <property type="protein sequence ID" value="MBB5780842.1"/>
    <property type="molecule type" value="Genomic_DNA"/>
</dbReference>
<dbReference type="CDD" id="cd06171">
    <property type="entry name" value="Sigma70_r4"/>
    <property type="match status" value="1"/>
</dbReference>
<keyword evidence="9" id="KW-1185">Reference proteome</keyword>
<dbReference type="RefSeq" id="WP_313045875.1">
    <property type="nucleotide sequence ID" value="NZ_JACHMB010000001.1"/>
</dbReference>
<comment type="similarity">
    <text evidence="1">Belongs to the sigma-70 factor family. ECF subfamily.</text>
</comment>
<dbReference type="SUPFAM" id="SSF88659">
    <property type="entry name" value="Sigma3 and sigma4 domains of RNA polymerase sigma factors"/>
    <property type="match status" value="1"/>
</dbReference>
<evidence type="ECO:0000256" key="1">
    <source>
        <dbReference type="ARBA" id="ARBA00010641"/>
    </source>
</evidence>
<keyword evidence="5" id="KW-0804">Transcription</keyword>
<dbReference type="PANTHER" id="PTHR43133">
    <property type="entry name" value="RNA POLYMERASE ECF-TYPE SIGMA FACTO"/>
    <property type="match status" value="1"/>
</dbReference>
<comment type="caution">
    <text evidence="8">The sequence shown here is derived from an EMBL/GenBank/DDBJ whole genome shotgun (WGS) entry which is preliminary data.</text>
</comment>
<protein>
    <submittedName>
        <fullName evidence="8">RNA polymerase sigma-70 factor (ECF subfamily)</fullName>
    </submittedName>
</protein>
<dbReference type="InterPro" id="IPR013249">
    <property type="entry name" value="RNA_pol_sigma70_r4_t2"/>
</dbReference>
<dbReference type="InterPro" id="IPR013325">
    <property type="entry name" value="RNA_pol_sigma_r2"/>
</dbReference>
<gene>
    <name evidence="8" type="ORF">HD596_007598</name>
</gene>
<keyword evidence="4" id="KW-0238">DNA-binding</keyword>
<evidence type="ECO:0000259" key="7">
    <source>
        <dbReference type="Pfam" id="PF08281"/>
    </source>
</evidence>
<dbReference type="Proteomes" id="UP000579153">
    <property type="component" value="Unassembled WGS sequence"/>
</dbReference>
<organism evidence="8 9">
    <name type="scientific">Nonomuraea jabiensis</name>
    <dbReference type="NCBI Taxonomy" id="882448"/>
    <lineage>
        <taxon>Bacteria</taxon>
        <taxon>Bacillati</taxon>
        <taxon>Actinomycetota</taxon>
        <taxon>Actinomycetes</taxon>
        <taxon>Streptosporangiales</taxon>
        <taxon>Streptosporangiaceae</taxon>
        <taxon>Nonomuraea</taxon>
    </lineage>
</organism>
<reference evidence="8 9" key="1">
    <citation type="submission" date="2020-08" db="EMBL/GenBank/DDBJ databases">
        <title>Sequencing the genomes of 1000 actinobacteria strains.</title>
        <authorList>
            <person name="Klenk H.-P."/>
        </authorList>
    </citation>
    <scope>NUCLEOTIDE SEQUENCE [LARGE SCALE GENOMIC DNA]</scope>
    <source>
        <strain evidence="8 9">DSM 45507</strain>
    </source>
</reference>
<keyword evidence="3" id="KW-0731">Sigma factor</keyword>
<dbReference type="Gene3D" id="1.10.1740.10">
    <property type="match status" value="1"/>
</dbReference>
<evidence type="ECO:0000313" key="8">
    <source>
        <dbReference type="EMBL" id="MBB5780842.1"/>
    </source>
</evidence>
<evidence type="ECO:0000256" key="5">
    <source>
        <dbReference type="ARBA" id="ARBA00023163"/>
    </source>
</evidence>
<feature type="domain" description="RNA polymerase sigma factor 70 region 4 type 2" evidence="7">
    <location>
        <begin position="150"/>
        <end position="200"/>
    </location>
</feature>